<comment type="similarity">
    <text evidence="1 3">Belongs to the type-B carboxylesterase/lipase family.</text>
</comment>
<protein>
    <recommendedName>
        <fullName evidence="3">Carboxylic ester hydrolase</fullName>
        <ecNumber evidence="3">3.1.1.-</ecNumber>
    </recommendedName>
</protein>
<dbReference type="InterPro" id="IPR019819">
    <property type="entry name" value="Carboxylesterase_B_CS"/>
</dbReference>
<dbReference type="InterPro" id="IPR002018">
    <property type="entry name" value="CarbesteraseB"/>
</dbReference>
<dbReference type="EC" id="3.1.1.-" evidence="3"/>
<feature type="chain" id="PRO_5041481931" description="Carboxylic ester hydrolase" evidence="3">
    <location>
        <begin position="21"/>
        <end position="627"/>
    </location>
</feature>
<dbReference type="SUPFAM" id="SSF53474">
    <property type="entry name" value="alpha/beta-Hydrolases"/>
    <property type="match status" value="1"/>
</dbReference>
<gene>
    <name evidence="5" type="ORF">B0T17DRAFT_489558</name>
</gene>
<accession>A0AA40CBB0</accession>
<sequence>MALLKHLAVGLALSGAVVNALPQMKPREDVDLTAAWVADIISNATQLEQDHQASVKRGLSCSSPSSLIVDVGYAKYQGVYSAASGLNTWKGIRYARPPTGNLRWQPPVPPASNGGAVIQATNFGPTCPQGWLTLFHVPYSPGNEDCLFLSVYAPANAHGLPVLLYIHGGGYGLGDGTQNMTDMITSNNNRFVIVSIQYRLGAFGFLSSREVRKKGVVNAGMLDQVLTMAWVKANICKFGGDPMAVTIAGESAGAGSVMYHDTAVNGNLGSLLFSQSVAASPYLPVQHSYDAAAVTAAFYNFSTSAGCPATGDVLSCLRAADTKLLQQANWDVTQQATYGFWPFTPVTDGVYITGRASAQLAAKKVNGKRLLVGSTSNEGPLFVPPNITTEADLGAWLGLEFPLLSPAQINTILAANPNSSPTNPAGPRYETNGISGLNAVNISGTANGQQQRANNIYGEAVFGCPAHWLAAAYDQPGTSLASYQYQYSVPFASHGSDLAVYFGPQSEYNVCADIVLAFRQIWGNFVVMGNPSISNAIANGAAAGAESEASNPASIWPRWSQASPKFLNLNQTGGVPYSYVTLWGSTVTQFRQPGMRNAISLAAADTWEGGRSARCDVYKALGPSIPA</sequence>
<name>A0AA40CBB0_9PEZI</name>
<dbReference type="PROSITE" id="PS00122">
    <property type="entry name" value="CARBOXYLESTERASE_B_1"/>
    <property type="match status" value="1"/>
</dbReference>
<proteinExistence type="inferred from homology"/>
<feature type="signal peptide" evidence="3">
    <location>
        <begin position="1"/>
        <end position="20"/>
    </location>
</feature>
<dbReference type="AlphaFoldDB" id="A0AA40CBB0"/>
<feature type="domain" description="Carboxylesterase type B" evidence="4">
    <location>
        <begin position="68"/>
        <end position="572"/>
    </location>
</feature>
<keyword evidence="3" id="KW-0732">Signal</keyword>
<evidence type="ECO:0000259" key="4">
    <source>
        <dbReference type="Pfam" id="PF00135"/>
    </source>
</evidence>
<dbReference type="Gene3D" id="3.40.50.1820">
    <property type="entry name" value="alpha/beta hydrolase"/>
    <property type="match status" value="1"/>
</dbReference>
<dbReference type="GO" id="GO:0016787">
    <property type="term" value="F:hydrolase activity"/>
    <property type="evidence" value="ECO:0007669"/>
    <property type="project" value="UniProtKB-KW"/>
</dbReference>
<dbReference type="InterPro" id="IPR029058">
    <property type="entry name" value="AB_hydrolase_fold"/>
</dbReference>
<dbReference type="InterPro" id="IPR019826">
    <property type="entry name" value="Carboxylesterase_B_AS"/>
</dbReference>
<comment type="caution">
    <text evidence="5">The sequence shown here is derived from an EMBL/GenBank/DDBJ whole genome shotgun (WGS) entry which is preliminary data.</text>
</comment>
<dbReference type="PANTHER" id="PTHR11559">
    <property type="entry name" value="CARBOXYLESTERASE"/>
    <property type="match status" value="1"/>
</dbReference>
<evidence type="ECO:0000256" key="2">
    <source>
        <dbReference type="ARBA" id="ARBA00022801"/>
    </source>
</evidence>
<dbReference type="Pfam" id="PF00135">
    <property type="entry name" value="COesterase"/>
    <property type="match status" value="1"/>
</dbReference>
<dbReference type="Proteomes" id="UP001174934">
    <property type="component" value="Unassembled WGS sequence"/>
</dbReference>
<keyword evidence="6" id="KW-1185">Reference proteome</keyword>
<evidence type="ECO:0000313" key="5">
    <source>
        <dbReference type="EMBL" id="KAK0631088.1"/>
    </source>
</evidence>
<evidence type="ECO:0000256" key="3">
    <source>
        <dbReference type="RuleBase" id="RU361235"/>
    </source>
</evidence>
<reference evidence="5" key="1">
    <citation type="submission" date="2023-06" db="EMBL/GenBank/DDBJ databases">
        <title>Genome-scale phylogeny and comparative genomics of the fungal order Sordariales.</title>
        <authorList>
            <consortium name="Lawrence Berkeley National Laboratory"/>
            <person name="Hensen N."/>
            <person name="Bonometti L."/>
            <person name="Westerberg I."/>
            <person name="Brannstrom I.O."/>
            <person name="Guillou S."/>
            <person name="Cros-Aarteil S."/>
            <person name="Calhoun S."/>
            <person name="Haridas S."/>
            <person name="Kuo A."/>
            <person name="Mondo S."/>
            <person name="Pangilinan J."/>
            <person name="Riley R."/>
            <person name="LaButti K."/>
            <person name="Andreopoulos B."/>
            <person name="Lipzen A."/>
            <person name="Chen C."/>
            <person name="Yanf M."/>
            <person name="Daum C."/>
            <person name="Ng V."/>
            <person name="Clum A."/>
            <person name="Steindorff A."/>
            <person name="Ohm R."/>
            <person name="Martin F."/>
            <person name="Silar P."/>
            <person name="Natvig D."/>
            <person name="Lalanne C."/>
            <person name="Gautier V."/>
            <person name="Ament-velasquez S.L."/>
            <person name="Kruys A."/>
            <person name="Hutchinson M.I."/>
            <person name="Powell A.J."/>
            <person name="Barry K."/>
            <person name="Miller A.N."/>
            <person name="Grigoriev I.V."/>
            <person name="Debuchy R."/>
            <person name="Gladieux P."/>
            <person name="Thoren M.H."/>
            <person name="Johannesson H."/>
        </authorList>
    </citation>
    <scope>NUCLEOTIDE SEQUENCE</scope>
    <source>
        <strain evidence="5">SMH3391-2</strain>
    </source>
</reference>
<dbReference type="InterPro" id="IPR050309">
    <property type="entry name" value="Type-B_Carboxylest/Lipase"/>
</dbReference>
<keyword evidence="2 3" id="KW-0378">Hydrolase</keyword>
<evidence type="ECO:0000256" key="1">
    <source>
        <dbReference type="ARBA" id="ARBA00005964"/>
    </source>
</evidence>
<dbReference type="PROSITE" id="PS00941">
    <property type="entry name" value="CARBOXYLESTERASE_B_2"/>
    <property type="match status" value="1"/>
</dbReference>
<dbReference type="EMBL" id="JAULSR010000002">
    <property type="protein sequence ID" value="KAK0631088.1"/>
    <property type="molecule type" value="Genomic_DNA"/>
</dbReference>
<organism evidence="5 6">
    <name type="scientific">Bombardia bombarda</name>
    <dbReference type="NCBI Taxonomy" id="252184"/>
    <lineage>
        <taxon>Eukaryota</taxon>
        <taxon>Fungi</taxon>
        <taxon>Dikarya</taxon>
        <taxon>Ascomycota</taxon>
        <taxon>Pezizomycotina</taxon>
        <taxon>Sordariomycetes</taxon>
        <taxon>Sordariomycetidae</taxon>
        <taxon>Sordariales</taxon>
        <taxon>Lasiosphaeriaceae</taxon>
        <taxon>Bombardia</taxon>
    </lineage>
</organism>
<evidence type="ECO:0000313" key="6">
    <source>
        <dbReference type="Proteomes" id="UP001174934"/>
    </source>
</evidence>